<organism evidence="2 3">
    <name type="scientific">Zymoseptoria tritici ST99CH_1E4</name>
    <dbReference type="NCBI Taxonomy" id="1276532"/>
    <lineage>
        <taxon>Eukaryota</taxon>
        <taxon>Fungi</taxon>
        <taxon>Dikarya</taxon>
        <taxon>Ascomycota</taxon>
        <taxon>Pezizomycotina</taxon>
        <taxon>Dothideomycetes</taxon>
        <taxon>Dothideomycetidae</taxon>
        <taxon>Mycosphaerellales</taxon>
        <taxon>Mycosphaerellaceae</taxon>
        <taxon>Zymoseptoria</taxon>
    </lineage>
</organism>
<name>A0A2H1FMW0_ZYMTR</name>
<accession>A0A2H1FMW0</accession>
<dbReference type="Proteomes" id="UP000245764">
    <property type="component" value="Chromosome 1"/>
</dbReference>
<sequence>MAGNILNDQAMPSSTNAAVTASARRAMIMRQREHLQITHPGCVDHQYPKDNEAGNREADHDNKQAVNSDERLDTKSLWDPAYRQYKIKQQEKNHEELLRIMNARTRVQHAGLVKDFPDGAAEKKASTRLSRMKEQLREGCACV</sequence>
<reference evidence="3" key="1">
    <citation type="submission" date="2017-05" db="EMBL/GenBank/DDBJ databases">
        <authorList>
            <person name="Song R."/>
            <person name="Chenine A.L."/>
            <person name="Ruprecht R.M."/>
        </authorList>
    </citation>
    <scope>NUCLEOTIDE SEQUENCE [LARGE SCALE GENOMIC DNA]</scope>
</reference>
<feature type="region of interest" description="Disordered" evidence="1">
    <location>
        <begin position="41"/>
        <end position="73"/>
    </location>
</feature>
<evidence type="ECO:0000313" key="3">
    <source>
        <dbReference type="Proteomes" id="UP000245764"/>
    </source>
</evidence>
<dbReference type="EMBL" id="LT854253">
    <property type="protein sequence ID" value="SMR42619.1"/>
    <property type="molecule type" value="Genomic_DNA"/>
</dbReference>
<feature type="compositionally biased region" description="Basic and acidic residues" evidence="1">
    <location>
        <begin position="46"/>
        <end position="73"/>
    </location>
</feature>
<proteinExistence type="predicted"/>
<protein>
    <submittedName>
        <fullName evidence="2">Uncharacterized protein</fullName>
    </submittedName>
</protein>
<evidence type="ECO:0000256" key="1">
    <source>
        <dbReference type="SAM" id="MobiDB-lite"/>
    </source>
</evidence>
<evidence type="ECO:0000313" key="2">
    <source>
        <dbReference type="EMBL" id="SMR42619.1"/>
    </source>
</evidence>
<gene>
    <name evidence="2" type="ORF">ZT1E4_G1397</name>
</gene>
<dbReference type="AlphaFoldDB" id="A0A2H1FMW0"/>